<dbReference type="OrthoDB" id="9808276at2"/>
<dbReference type="PANTHER" id="PTHR48079:SF6">
    <property type="entry name" value="NAD(P)-BINDING DOMAIN-CONTAINING PROTEIN-RELATED"/>
    <property type="match status" value="1"/>
</dbReference>
<dbReference type="InterPro" id="IPR036291">
    <property type="entry name" value="NAD(P)-bd_dom_sf"/>
</dbReference>
<dbReference type="InterPro" id="IPR001509">
    <property type="entry name" value="Epimerase_deHydtase"/>
</dbReference>
<dbReference type="GO" id="GO:0004029">
    <property type="term" value="F:aldehyde dehydrogenase (NAD+) activity"/>
    <property type="evidence" value="ECO:0007669"/>
    <property type="project" value="TreeGrafter"/>
</dbReference>
<dbReference type="EMBL" id="SMFU01000009">
    <property type="protein sequence ID" value="TCK06172.1"/>
    <property type="molecule type" value="Genomic_DNA"/>
</dbReference>
<evidence type="ECO:0000259" key="1">
    <source>
        <dbReference type="Pfam" id="PF01370"/>
    </source>
</evidence>
<dbReference type="PANTHER" id="PTHR48079">
    <property type="entry name" value="PROTEIN YEEZ"/>
    <property type="match status" value="1"/>
</dbReference>
<sequence length="279" mass="30276">MQKIRVLIAGCGDVGSALGVSLAAEGVEVYGLRRTINQLPEAIQPLAGDLSSADGLPALPACDYLVYAAAAKSRDLEVYRSVYVDGLKRVLAALPQPPKRLFLTSSTGVYGQHEHEWVDEFSATEPDSPSGQILLESEQTALNGPIPATVVRFSGIYGPGRNHLLNQVRAGIQAPESPVHFSNRIHRDDCAGFLAHLVGMAIRGETLAPIYLTSDNAPTPISEVMGWLAQQLDVEITERRPVRRGGSKRCRNLRLQGTGYTLKYPDFKTGFSELLKTPE</sequence>
<dbReference type="SUPFAM" id="SSF51735">
    <property type="entry name" value="NAD(P)-binding Rossmann-fold domains"/>
    <property type="match status" value="1"/>
</dbReference>
<organism evidence="2 3">
    <name type="scientific">Marinobacterium mangrovicola</name>
    <dbReference type="NCBI Taxonomy" id="1476959"/>
    <lineage>
        <taxon>Bacteria</taxon>
        <taxon>Pseudomonadati</taxon>
        <taxon>Pseudomonadota</taxon>
        <taxon>Gammaproteobacteria</taxon>
        <taxon>Oceanospirillales</taxon>
        <taxon>Oceanospirillaceae</taxon>
        <taxon>Marinobacterium</taxon>
    </lineage>
</organism>
<name>A0A4R1GP00_9GAMM</name>
<accession>A0A4R1GP00</accession>
<protein>
    <submittedName>
        <fullName evidence="2">Nucleoside-diphosphate-sugar epimerase</fullName>
    </submittedName>
</protein>
<proteinExistence type="predicted"/>
<dbReference type="Proteomes" id="UP000294546">
    <property type="component" value="Unassembled WGS sequence"/>
</dbReference>
<dbReference type="AlphaFoldDB" id="A0A4R1GP00"/>
<dbReference type="Gene3D" id="3.40.50.720">
    <property type="entry name" value="NAD(P)-binding Rossmann-like Domain"/>
    <property type="match status" value="1"/>
</dbReference>
<reference evidence="2 3" key="1">
    <citation type="submission" date="2019-03" db="EMBL/GenBank/DDBJ databases">
        <title>Genomic Encyclopedia of Archaeal and Bacterial Type Strains, Phase II (KMG-II): from individual species to whole genera.</title>
        <authorList>
            <person name="Goeker M."/>
        </authorList>
    </citation>
    <scope>NUCLEOTIDE SEQUENCE [LARGE SCALE GENOMIC DNA]</scope>
    <source>
        <strain evidence="2 3">DSM 27697</strain>
    </source>
</reference>
<keyword evidence="3" id="KW-1185">Reference proteome</keyword>
<evidence type="ECO:0000313" key="3">
    <source>
        <dbReference type="Proteomes" id="UP000294546"/>
    </source>
</evidence>
<dbReference type="Pfam" id="PF01370">
    <property type="entry name" value="Epimerase"/>
    <property type="match status" value="1"/>
</dbReference>
<dbReference type="GO" id="GO:0005737">
    <property type="term" value="C:cytoplasm"/>
    <property type="evidence" value="ECO:0007669"/>
    <property type="project" value="TreeGrafter"/>
</dbReference>
<feature type="domain" description="NAD-dependent epimerase/dehydratase" evidence="1">
    <location>
        <begin position="6"/>
        <end position="175"/>
    </location>
</feature>
<dbReference type="RefSeq" id="WP_132294223.1">
    <property type="nucleotide sequence ID" value="NZ_SMFU01000009.1"/>
</dbReference>
<evidence type="ECO:0000313" key="2">
    <source>
        <dbReference type="EMBL" id="TCK06172.1"/>
    </source>
</evidence>
<dbReference type="CDD" id="cd05266">
    <property type="entry name" value="SDR_a4"/>
    <property type="match status" value="1"/>
</dbReference>
<comment type="caution">
    <text evidence="2">The sequence shown here is derived from an EMBL/GenBank/DDBJ whole genome shotgun (WGS) entry which is preliminary data.</text>
</comment>
<dbReference type="InterPro" id="IPR051783">
    <property type="entry name" value="NAD(P)-dependent_oxidoreduct"/>
</dbReference>
<gene>
    <name evidence="2" type="ORF">CLV83_3122</name>
</gene>